<evidence type="ECO:0000313" key="2">
    <source>
        <dbReference type="Proteomes" id="UP000215914"/>
    </source>
</evidence>
<dbReference type="Gramene" id="mRNA:HanXRQr2_Chr17g0785091">
    <property type="protein sequence ID" value="mRNA:HanXRQr2_Chr17g0785091"/>
    <property type="gene ID" value="HanXRQr2_Chr17g0785091"/>
</dbReference>
<sequence length="59" mass="6631">MMSNNFLTKIKRSLFGMWRGHLKGFYLGAISCLCSCRINGAVELCCSNWLLNQNNCVGI</sequence>
<reference evidence="1" key="1">
    <citation type="journal article" date="2017" name="Nature">
        <title>The sunflower genome provides insights into oil metabolism, flowering and Asterid evolution.</title>
        <authorList>
            <person name="Badouin H."/>
            <person name="Gouzy J."/>
            <person name="Grassa C.J."/>
            <person name="Murat F."/>
            <person name="Staton S.E."/>
            <person name="Cottret L."/>
            <person name="Lelandais-Briere C."/>
            <person name="Owens G.L."/>
            <person name="Carrere S."/>
            <person name="Mayjonade B."/>
            <person name="Legrand L."/>
            <person name="Gill N."/>
            <person name="Kane N.C."/>
            <person name="Bowers J.E."/>
            <person name="Hubner S."/>
            <person name="Bellec A."/>
            <person name="Berard A."/>
            <person name="Berges H."/>
            <person name="Blanchet N."/>
            <person name="Boniface M.C."/>
            <person name="Brunel D."/>
            <person name="Catrice O."/>
            <person name="Chaidir N."/>
            <person name="Claudel C."/>
            <person name="Donnadieu C."/>
            <person name="Faraut T."/>
            <person name="Fievet G."/>
            <person name="Helmstetter N."/>
            <person name="King M."/>
            <person name="Knapp S.J."/>
            <person name="Lai Z."/>
            <person name="Le Paslier M.C."/>
            <person name="Lippi Y."/>
            <person name="Lorenzon L."/>
            <person name="Mandel J.R."/>
            <person name="Marage G."/>
            <person name="Marchand G."/>
            <person name="Marquand E."/>
            <person name="Bret-Mestries E."/>
            <person name="Morien E."/>
            <person name="Nambeesan S."/>
            <person name="Nguyen T."/>
            <person name="Pegot-Espagnet P."/>
            <person name="Pouilly N."/>
            <person name="Raftis F."/>
            <person name="Sallet E."/>
            <person name="Schiex T."/>
            <person name="Thomas J."/>
            <person name="Vandecasteele C."/>
            <person name="Vares D."/>
            <person name="Vear F."/>
            <person name="Vautrin S."/>
            <person name="Crespi M."/>
            <person name="Mangin B."/>
            <person name="Burke J.M."/>
            <person name="Salse J."/>
            <person name="Munos S."/>
            <person name="Vincourt P."/>
            <person name="Rieseberg L.H."/>
            <person name="Langlade N.B."/>
        </authorList>
    </citation>
    <scope>NUCLEOTIDE SEQUENCE</scope>
    <source>
        <tissue evidence="1">Leaves</tissue>
    </source>
</reference>
<accession>A0A9K3GT50</accession>
<dbReference type="EMBL" id="MNCJ02000332">
    <property type="protein sequence ID" value="KAF5753883.1"/>
    <property type="molecule type" value="Genomic_DNA"/>
</dbReference>
<evidence type="ECO:0000313" key="1">
    <source>
        <dbReference type="EMBL" id="KAF5753883.1"/>
    </source>
</evidence>
<keyword evidence="2" id="KW-1185">Reference proteome</keyword>
<organism evidence="1 2">
    <name type="scientific">Helianthus annuus</name>
    <name type="common">Common sunflower</name>
    <dbReference type="NCBI Taxonomy" id="4232"/>
    <lineage>
        <taxon>Eukaryota</taxon>
        <taxon>Viridiplantae</taxon>
        <taxon>Streptophyta</taxon>
        <taxon>Embryophyta</taxon>
        <taxon>Tracheophyta</taxon>
        <taxon>Spermatophyta</taxon>
        <taxon>Magnoliopsida</taxon>
        <taxon>eudicotyledons</taxon>
        <taxon>Gunneridae</taxon>
        <taxon>Pentapetalae</taxon>
        <taxon>asterids</taxon>
        <taxon>campanulids</taxon>
        <taxon>Asterales</taxon>
        <taxon>Asteraceae</taxon>
        <taxon>Asteroideae</taxon>
        <taxon>Heliantheae alliance</taxon>
        <taxon>Heliantheae</taxon>
        <taxon>Helianthus</taxon>
    </lineage>
</organism>
<dbReference type="Proteomes" id="UP000215914">
    <property type="component" value="Unassembled WGS sequence"/>
</dbReference>
<name>A0A9K3GT50_HELAN</name>
<gene>
    <name evidence="1" type="ORF">HanXRQr2_Chr17g0785091</name>
</gene>
<proteinExistence type="predicted"/>
<comment type="caution">
    <text evidence="1">The sequence shown here is derived from an EMBL/GenBank/DDBJ whole genome shotgun (WGS) entry which is preliminary data.</text>
</comment>
<protein>
    <submittedName>
        <fullName evidence="1">Uncharacterized protein</fullName>
    </submittedName>
</protein>
<dbReference type="AlphaFoldDB" id="A0A9K3GT50"/>
<reference evidence="1" key="2">
    <citation type="submission" date="2020-06" db="EMBL/GenBank/DDBJ databases">
        <title>Helianthus annuus Genome sequencing and assembly Release 2.</title>
        <authorList>
            <person name="Gouzy J."/>
            <person name="Langlade N."/>
            <person name="Munos S."/>
        </authorList>
    </citation>
    <scope>NUCLEOTIDE SEQUENCE</scope>
    <source>
        <tissue evidence="1">Leaves</tissue>
    </source>
</reference>